<evidence type="ECO:0000313" key="3">
    <source>
        <dbReference type="Proteomes" id="UP000078396"/>
    </source>
</evidence>
<proteinExistence type="predicted"/>
<feature type="domain" description="Methyltransferase" evidence="1">
    <location>
        <begin position="43"/>
        <end position="116"/>
    </location>
</feature>
<evidence type="ECO:0000259" key="1">
    <source>
        <dbReference type="Pfam" id="PF13649"/>
    </source>
</evidence>
<dbReference type="SUPFAM" id="SSF53335">
    <property type="entry name" value="S-adenosyl-L-methionine-dependent methyltransferases"/>
    <property type="match status" value="1"/>
</dbReference>
<evidence type="ECO:0000313" key="2">
    <source>
        <dbReference type="EMBL" id="OAN36919.1"/>
    </source>
</evidence>
<dbReference type="Pfam" id="PF13649">
    <property type="entry name" value="Methyltransf_25"/>
    <property type="match status" value="1"/>
</dbReference>
<comment type="caution">
    <text evidence="2">The sequence shown here is derived from an EMBL/GenBank/DDBJ whole genome shotgun (WGS) entry which is preliminary data.</text>
</comment>
<dbReference type="GO" id="GO:0032259">
    <property type="term" value="P:methylation"/>
    <property type="evidence" value="ECO:0007669"/>
    <property type="project" value="UniProtKB-KW"/>
</dbReference>
<reference evidence="2 3" key="1">
    <citation type="submission" date="2016-04" db="EMBL/GenBank/DDBJ databases">
        <title>Draft Genome Sequences of Staphylococcus capitis Strain H36, S. capitis Strain H65, S. cohnii Strain H62, S. hominis Strain H69, Mycobacterium iranicum Strain H39, Plantibacter sp. Strain H53, Pseudomonas oryzihabitans Strain H72, and Microbacterium sp. Strain H83, isolated from residential settings.</title>
        <authorList>
            <person name="Lymperopoulou D."/>
            <person name="Adams R.I."/>
            <person name="Lindow S."/>
            <person name="Coil D.A."/>
            <person name="Jospin G."/>
            <person name="Eisen J.A."/>
        </authorList>
    </citation>
    <scope>NUCLEOTIDE SEQUENCE [LARGE SCALE GENOMIC DNA]</scope>
    <source>
        <strain evidence="2 3">H39</strain>
    </source>
</reference>
<dbReference type="OrthoDB" id="9786503at2"/>
<dbReference type="CDD" id="cd02440">
    <property type="entry name" value="AdoMet_MTases"/>
    <property type="match status" value="1"/>
</dbReference>
<dbReference type="GO" id="GO:0008168">
    <property type="term" value="F:methyltransferase activity"/>
    <property type="evidence" value="ECO:0007669"/>
    <property type="project" value="UniProtKB-KW"/>
</dbReference>
<gene>
    <name evidence="2" type="ORF">A4X20_05935</name>
</gene>
<organism evidence="2 3">
    <name type="scientific">Mycolicibacterium iranicum</name>
    <name type="common">Mycobacterium iranicum</name>
    <dbReference type="NCBI Taxonomy" id="912594"/>
    <lineage>
        <taxon>Bacteria</taxon>
        <taxon>Bacillati</taxon>
        <taxon>Actinomycetota</taxon>
        <taxon>Actinomycetes</taxon>
        <taxon>Mycobacteriales</taxon>
        <taxon>Mycobacteriaceae</taxon>
        <taxon>Mycolicibacterium</taxon>
    </lineage>
</organism>
<keyword evidence="2" id="KW-0489">Methyltransferase</keyword>
<sequence length="181" mass="19130">MAVDDSARWDRRYSERGAPPSDVAVPAVFEPYAGHFPIEGHAVELACGAGAAAVWLARRGLRVWGCDVSPVAITQAAELAARCGQAERCTFTVVDLDDGLPPGDPADVLLCNKFRNRRLDDAIIDRLAPGGILAISVLSEVGASPGPFRARPGELLQAFAALEVIAADEADGEAWLLARRG</sequence>
<dbReference type="Proteomes" id="UP000078396">
    <property type="component" value="Unassembled WGS sequence"/>
</dbReference>
<dbReference type="AlphaFoldDB" id="A0A178LSF6"/>
<protein>
    <submittedName>
        <fullName evidence="2">SAM-dependent methyltransferase</fullName>
    </submittedName>
</protein>
<keyword evidence="2" id="KW-0808">Transferase</keyword>
<dbReference type="EMBL" id="LWCS01000032">
    <property type="protein sequence ID" value="OAN36919.1"/>
    <property type="molecule type" value="Genomic_DNA"/>
</dbReference>
<dbReference type="Gene3D" id="3.40.50.150">
    <property type="entry name" value="Vaccinia Virus protein VP39"/>
    <property type="match status" value="1"/>
</dbReference>
<dbReference type="InterPro" id="IPR041698">
    <property type="entry name" value="Methyltransf_25"/>
</dbReference>
<dbReference type="InterPro" id="IPR029063">
    <property type="entry name" value="SAM-dependent_MTases_sf"/>
</dbReference>
<dbReference type="RefSeq" id="WP_064283120.1">
    <property type="nucleotide sequence ID" value="NZ_LWCS01000032.1"/>
</dbReference>
<accession>A0A178LSF6</accession>
<dbReference type="STRING" id="912594.AWC12_08100"/>
<name>A0A178LSF6_MYCIR</name>